<dbReference type="EMBL" id="CP008849">
    <property type="protein sequence ID" value="AIF97500.1"/>
    <property type="molecule type" value="Genomic_DNA"/>
</dbReference>
<evidence type="ECO:0008006" key="3">
    <source>
        <dbReference type="Google" id="ProtNLM"/>
    </source>
</evidence>
<dbReference type="GeneID" id="78253638"/>
<organism evidence="1 2">
    <name type="scientific">Alteromonas australica</name>
    <dbReference type="NCBI Taxonomy" id="589873"/>
    <lineage>
        <taxon>Bacteria</taxon>
        <taxon>Pseudomonadati</taxon>
        <taxon>Pseudomonadota</taxon>
        <taxon>Gammaproteobacteria</taxon>
        <taxon>Alteromonadales</taxon>
        <taxon>Alteromonadaceae</taxon>
        <taxon>Alteromonas/Salinimonas group</taxon>
        <taxon>Alteromonas</taxon>
    </lineage>
</organism>
<sequence length="122" mass="13694">MSDLDHRVGVSEANLVVRHLKLVGITEDNIEAIIAGIDGTFGIDAVSFEDAKSTLHIGYDATHCNLDGIETIIRDNGADISDDFWMKMKEGYYQFVDENIRENAKHKPWSCHRVPPGQTHKK</sequence>
<reference evidence="1 2" key="1">
    <citation type="submission" date="2014-06" db="EMBL/GenBank/DDBJ databases">
        <title>Genomes of Alteromonas australica, a world apart.</title>
        <authorList>
            <person name="Gonzaga A."/>
            <person name="Lopez-Perez M."/>
            <person name="Rodriguez-Valera F."/>
        </authorList>
    </citation>
    <scope>NUCLEOTIDE SEQUENCE [LARGE SCALE GENOMIC DNA]</scope>
    <source>
        <strain evidence="1 2">H 17</strain>
    </source>
</reference>
<dbReference type="RefSeq" id="WP_044055670.1">
    <property type="nucleotide sequence ID" value="NZ_CBCSKJ010000005.1"/>
</dbReference>
<dbReference type="eggNOG" id="ENOG5031M4A">
    <property type="taxonomic scope" value="Bacteria"/>
</dbReference>
<evidence type="ECO:0000313" key="1">
    <source>
        <dbReference type="EMBL" id="AIF97500.1"/>
    </source>
</evidence>
<dbReference type="KEGG" id="aal:EP13_01595"/>
<name>A0A075NXY8_9ALTE</name>
<protein>
    <recommendedName>
        <fullName evidence="3">Cation transporter</fullName>
    </recommendedName>
</protein>
<dbReference type="Proteomes" id="UP000056090">
    <property type="component" value="Chromosome"/>
</dbReference>
<accession>A0A075NXY8</accession>
<proteinExistence type="predicted"/>
<dbReference type="AlphaFoldDB" id="A0A075NXY8"/>
<keyword evidence="2" id="KW-1185">Reference proteome</keyword>
<gene>
    <name evidence="1" type="ORF">EP13_01595</name>
</gene>
<evidence type="ECO:0000313" key="2">
    <source>
        <dbReference type="Proteomes" id="UP000056090"/>
    </source>
</evidence>